<dbReference type="AlphaFoldDB" id="A0A645G8M5"/>
<protein>
    <submittedName>
        <fullName evidence="1">Uncharacterized protein</fullName>
    </submittedName>
</protein>
<dbReference type="EMBL" id="VSSQ01068209">
    <property type="protein sequence ID" value="MPN20444.1"/>
    <property type="molecule type" value="Genomic_DNA"/>
</dbReference>
<evidence type="ECO:0000313" key="1">
    <source>
        <dbReference type="EMBL" id="MPN20444.1"/>
    </source>
</evidence>
<accession>A0A645G8M5</accession>
<comment type="caution">
    <text evidence="1">The sequence shown here is derived from an EMBL/GenBank/DDBJ whole genome shotgun (WGS) entry which is preliminary data.</text>
</comment>
<organism evidence="1">
    <name type="scientific">bioreactor metagenome</name>
    <dbReference type="NCBI Taxonomy" id="1076179"/>
    <lineage>
        <taxon>unclassified sequences</taxon>
        <taxon>metagenomes</taxon>
        <taxon>ecological metagenomes</taxon>
    </lineage>
</organism>
<gene>
    <name evidence="1" type="ORF">SDC9_167823</name>
</gene>
<reference evidence="1" key="1">
    <citation type="submission" date="2019-08" db="EMBL/GenBank/DDBJ databases">
        <authorList>
            <person name="Kucharzyk K."/>
            <person name="Murdoch R.W."/>
            <person name="Higgins S."/>
            <person name="Loffler F."/>
        </authorList>
    </citation>
    <scope>NUCLEOTIDE SEQUENCE</scope>
</reference>
<sequence length="93" mass="10645">MLNNKWFVQFGGHIEGFEQLRIFQYFFLLAFMVSQEPLQNKLARRTGLSGNVRQGCVYPGQPAFGYGVKQRRFIGKMVIKCGMADLEFFGDIG</sequence>
<name>A0A645G8M5_9ZZZZ</name>
<proteinExistence type="predicted"/>